<evidence type="ECO:0000313" key="3">
    <source>
        <dbReference type="Proteomes" id="UP001415857"/>
    </source>
</evidence>
<feature type="compositionally biased region" description="Polar residues" evidence="1">
    <location>
        <begin position="17"/>
        <end position="33"/>
    </location>
</feature>
<feature type="region of interest" description="Disordered" evidence="1">
    <location>
        <begin position="137"/>
        <end position="160"/>
    </location>
</feature>
<dbReference type="GO" id="GO:0003700">
    <property type="term" value="F:DNA-binding transcription factor activity"/>
    <property type="evidence" value="ECO:0007669"/>
    <property type="project" value="TreeGrafter"/>
</dbReference>
<dbReference type="GO" id="GO:0005634">
    <property type="term" value="C:nucleus"/>
    <property type="evidence" value="ECO:0007669"/>
    <property type="project" value="TreeGrafter"/>
</dbReference>
<dbReference type="AlphaFoldDB" id="A0AAP0NEV0"/>
<dbReference type="PANTHER" id="PTHR13690:SF80">
    <property type="entry name" value="BZIP TRANSCRIPTION FACTOR FAMILY PROTEIN-RELATED"/>
    <property type="match status" value="1"/>
</dbReference>
<name>A0AAP0NEV0_LIQFO</name>
<sequence length="348" mass="37819">MESTDGTSVVQRFHSSFSLAEQHNQFDSPIFSSSRDDAPMRQSFQNFTRESNNKPGVPPSHPPFPQTTALPSGSQQLGNQNSNPGPSHSRSLSQPTFFALDCLPPLSPLPHREASSTTPPTEPILIDLSMEERNVSGNTFGVNESHRPRKGHRRSNSDIPLGFSEMIQSSLQLIPIGSQGISDKLDFGSKNSAADKPIQLVKREADWNRDGNNNAEGLGERESEGEVVDDLFTTYMDLDKIDTLNSSGMEDKDMDSRASGTKTNGGDSSDNEVESNIYGITNSMHGTRLSFPIEKREGVKRSAGGDIAPTARHYRSVSMDSFMGNLHFDAESLKLPSLCGKSGGSALT</sequence>
<dbReference type="Proteomes" id="UP001415857">
    <property type="component" value="Unassembled WGS sequence"/>
</dbReference>
<evidence type="ECO:0000256" key="1">
    <source>
        <dbReference type="SAM" id="MobiDB-lite"/>
    </source>
</evidence>
<dbReference type="EMBL" id="JBBPBK010000014">
    <property type="protein sequence ID" value="KAK9270515.1"/>
    <property type="molecule type" value="Genomic_DNA"/>
</dbReference>
<proteinExistence type="predicted"/>
<evidence type="ECO:0000313" key="2">
    <source>
        <dbReference type="EMBL" id="KAK9270515.1"/>
    </source>
</evidence>
<dbReference type="PANTHER" id="PTHR13690">
    <property type="entry name" value="TRANSCRIPTION FACTOR POSF21-RELATED"/>
    <property type="match status" value="1"/>
</dbReference>
<feature type="compositionally biased region" description="Polar residues" evidence="1">
    <location>
        <begin position="42"/>
        <end position="54"/>
    </location>
</feature>
<reference evidence="2 3" key="1">
    <citation type="journal article" date="2024" name="Plant J.">
        <title>Genome sequences and population genomics reveal climatic adaptation and genomic divergence between two closely related sweetgum species.</title>
        <authorList>
            <person name="Xu W.Q."/>
            <person name="Ren C.Q."/>
            <person name="Zhang X.Y."/>
            <person name="Comes H.P."/>
            <person name="Liu X.H."/>
            <person name="Li Y.G."/>
            <person name="Kettle C.J."/>
            <person name="Jalonen R."/>
            <person name="Gaisberger H."/>
            <person name="Ma Y.Z."/>
            <person name="Qiu Y.X."/>
        </authorList>
    </citation>
    <scope>NUCLEOTIDE SEQUENCE [LARGE SCALE GENOMIC DNA]</scope>
    <source>
        <strain evidence="2">Hangzhou</strain>
    </source>
</reference>
<comment type="caution">
    <text evidence="2">The sequence shown here is derived from an EMBL/GenBank/DDBJ whole genome shotgun (WGS) entry which is preliminary data.</text>
</comment>
<keyword evidence="3" id="KW-1185">Reference proteome</keyword>
<feature type="compositionally biased region" description="Pro residues" evidence="1">
    <location>
        <begin position="56"/>
        <end position="65"/>
    </location>
</feature>
<feature type="compositionally biased region" description="Polar residues" evidence="1">
    <location>
        <begin position="66"/>
        <end position="93"/>
    </location>
</feature>
<organism evidence="2 3">
    <name type="scientific">Liquidambar formosana</name>
    <name type="common">Formosan gum</name>
    <dbReference type="NCBI Taxonomy" id="63359"/>
    <lineage>
        <taxon>Eukaryota</taxon>
        <taxon>Viridiplantae</taxon>
        <taxon>Streptophyta</taxon>
        <taxon>Embryophyta</taxon>
        <taxon>Tracheophyta</taxon>
        <taxon>Spermatophyta</taxon>
        <taxon>Magnoliopsida</taxon>
        <taxon>eudicotyledons</taxon>
        <taxon>Gunneridae</taxon>
        <taxon>Pentapetalae</taxon>
        <taxon>Saxifragales</taxon>
        <taxon>Altingiaceae</taxon>
        <taxon>Liquidambar</taxon>
    </lineage>
</organism>
<accession>A0AAP0NEV0</accession>
<gene>
    <name evidence="2" type="ORF">L1049_026096</name>
</gene>
<feature type="region of interest" description="Disordered" evidence="1">
    <location>
        <begin position="17"/>
        <end position="93"/>
    </location>
</feature>
<feature type="region of interest" description="Disordered" evidence="1">
    <location>
        <begin position="244"/>
        <end position="274"/>
    </location>
</feature>
<feature type="compositionally biased region" description="Polar residues" evidence="1">
    <location>
        <begin position="258"/>
        <end position="268"/>
    </location>
</feature>
<protein>
    <submittedName>
        <fullName evidence="2">Uncharacterized protein</fullName>
    </submittedName>
</protein>